<dbReference type="Pfam" id="PF01983">
    <property type="entry name" value="CofC"/>
    <property type="match status" value="1"/>
</dbReference>
<protein>
    <recommendedName>
        <fullName evidence="5">2-phospho-L-lactate guanylyltransferase</fullName>
        <shortName evidence="5">LP guanylyltransferase</shortName>
        <ecNumber evidence="5">2.7.7.68</ecNumber>
    </recommendedName>
</protein>
<keyword evidence="3 5" id="KW-0547">Nucleotide-binding</keyword>
<dbReference type="AlphaFoldDB" id="A0ABD6BGW4"/>
<dbReference type="InterPro" id="IPR002835">
    <property type="entry name" value="CofC"/>
</dbReference>
<dbReference type="RefSeq" id="WP_390286657.1">
    <property type="nucleotide sequence ID" value="NZ_JBHUDI010000005.1"/>
</dbReference>
<dbReference type="GO" id="GO:0043814">
    <property type="term" value="F:phospholactate guanylyltransferase activity"/>
    <property type="evidence" value="ECO:0007669"/>
    <property type="project" value="UniProtKB-EC"/>
</dbReference>
<evidence type="ECO:0000256" key="5">
    <source>
        <dbReference type="HAMAP-Rule" id="MF_02114"/>
    </source>
</evidence>
<comment type="pathway">
    <text evidence="5">Cofactor biosynthesis; coenzyme F420 biosynthesis.</text>
</comment>
<reference evidence="6 7" key="1">
    <citation type="journal article" date="2019" name="Int. J. Syst. Evol. Microbiol.">
        <title>The Global Catalogue of Microorganisms (GCM) 10K type strain sequencing project: providing services to taxonomists for standard genome sequencing and annotation.</title>
        <authorList>
            <consortium name="The Broad Institute Genomics Platform"/>
            <consortium name="The Broad Institute Genome Sequencing Center for Infectious Disease"/>
            <person name="Wu L."/>
            <person name="Ma J."/>
        </authorList>
    </citation>
    <scope>NUCLEOTIDE SEQUENCE [LARGE SCALE GENOMIC DNA]</scope>
    <source>
        <strain evidence="6 7">CGMCC 1.12230</strain>
    </source>
</reference>
<evidence type="ECO:0000256" key="1">
    <source>
        <dbReference type="ARBA" id="ARBA00022679"/>
    </source>
</evidence>
<evidence type="ECO:0000313" key="7">
    <source>
        <dbReference type="Proteomes" id="UP001597076"/>
    </source>
</evidence>
<evidence type="ECO:0000256" key="4">
    <source>
        <dbReference type="ARBA" id="ARBA00023134"/>
    </source>
</evidence>
<evidence type="ECO:0000256" key="3">
    <source>
        <dbReference type="ARBA" id="ARBA00022741"/>
    </source>
</evidence>
<sequence length="233" mass="24710">MRVVVPFAAETPKTRLESVLSPAERAAFARAMLADVLRAIVEVGHEPTVVSTAPLELAALDLSDEVTTAATVTVDDRPLTDAVNAQLPWAGGDKADFTDAAAVAVIMADLALATPDALERLLTADADIAIAPGRAGGTNALVVRDPAFTVDYHGASYLDHCEIGREVGASLETVDSFRLGTDIDEPDDLVEVLVHGRKHDRAAAYLRELGFELDERDGRVGVVRDEASVAETR</sequence>
<comment type="catalytic activity">
    <reaction evidence="5">
        <text>(2S)-2-phospholactate + GTP + H(+) = (2S)-lactyl-2-diphospho-5'-guanosine + diphosphate</text>
        <dbReference type="Rhea" id="RHEA:63424"/>
        <dbReference type="ChEBI" id="CHEBI:15378"/>
        <dbReference type="ChEBI" id="CHEBI:33019"/>
        <dbReference type="ChEBI" id="CHEBI:37565"/>
        <dbReference type="ChEBI" id="CHEBI:59435"/>
        <dbReference type="ChEBI" id="CHEBI:59906"/>
        <dbReference type="EC" id="2.7.7.68"/>
    </reaction>
</comment>
<dbReference type="Gene3D" id="6.10.140.50">
    <property type="match status" value="1"/>
</dbReference>
<dbReference type="InterPro" id="IPR029044">
    <property type="entry name" value="Nucleotide-diphossugar_trans"/>
</dbReference>
<comment type="caution">
    <text evidence="6">The sequence shown here is derived from an EMBL/GenBank/DDBJ whole genome shotgun (WGS) entry which is preliminary data.</text>
</comment>
<dbReference type="SUPFAM" id="SSF53448">
    <property type="entry name" value="Nucleotide-diphospho-sugar transferases"/>
    <property type="match status" value="1"/>
</dbReference>
<dbReference type="PANTHER" id="PTHR40392">
    <property type="entry name" value="2-PHOSPHO-L-LACTATE GUANYLYLTRANSFERASE"/>
    <property type="match status" value="1"/>
</dbReference>
<comment type="subunit">
    <text evidence="5">Homodimer.</text>
</comment>
<accession>A0ABD6BGW4</accession>
<dbReference type="Gene3D" id="3.90.550.10">
    <property type="entry name" value="Spore Coat Polysaccharide Biosynthesis Protein SpsA, Chain A"/>
    <property type="match status" value="1"/>
</dbReference>
<dbReference type="HAMAP" id="MF_02114">
    <property type="entry name" value="CofC"/>
    <property type="match status" value="1"/>
</dbReference>
<keyword evidence="7" id="KW-1185">Reference proteome</keyword>
<keyword evidence="1 5" id="KW-0808">Transferase</keyword>
<keyword evidence="4 5" id="KW-0342">GTP-binding</keyword>
<dbReference type="NCBIfam" id="TIGR03552">
    <property type="entry name" value="F420_cofC"/>
    <property type="match status" value="1"/>
</dbReference>
<dbReference type="GO" id="GO:0052645">
    <property type="term" value="P:F420-0 metabolic process"/>
    <property type="evidence" value="ECO:0007669"/>
    <property type="project" value="UniProtKB-UniRule"/>
</dbReference>
<gene>
    <name evidence="5 6" type="primary">cofC</name>
    <name evidence="6" type="ORF">ACFR99_09475</name>
</gene>
<name>A0ABD6BGW4_9EURY</name>
<dbReference type="EMBL" id="JBHUDI010000005">
    <property type="protein sequence ID" value="MFD1563777.1"/>
    <property type="molecule type" value="Genomic_DNA"/>
</dbReference>
<comment type="function">
    <text evidence="5">Guanylyltransferase that catalyzes the activation of (2S)-2-phospholactate (2-PL) as (2S)-lactyl-2-diphospho-5'-guanosine, via the condensation of 2-PL with GTP. It is involved in the biosynthesis of coenzyme F420, a hydride carrier cofactor.</text>
</comment>
<evidence type="ECO:0000313" key="6">
    <source>
        <dbReference type="EMBL" id="MFD1563777.1"/>
    </source>
</evidence>
<dbReference type="GO" id="GO:0005525">
    <property type="term" value="F:GTP binding"/>
    <property type="evidence" value="ECO:0007669"/>
    <property type="project" value="UniProtKB-KW"/>
</dbReference>
<proteinExistence type="inferred from homology"/>
<dbReference type="PANTHER" id="PTHR40392:SF1">
    <property type="entry name" value="2-PHOSPHO-L-LACTATE GUANYLYLTRANSFERASE"/>
    <property type="match status" value="1"/>
</dbReference>
<dbReference type="Proteomes" id="UP001597076">
    <property type="component" value="Unassembled WGS sequence"/>
</dbReference>
<organism evidence="6 7">
    <name type="scientific">Haloarchaeobius amylolyticus</name>
    <dbReference type="NCBI Taxonomy" id="1198296"/>
    <lineage>
        <taxon>Archaea</taxon>
        <taxon>Methanobacteriati</taxon>
        <taxon>Methanobacteriota</taxon>
        <taxon>Stenosarchaea group</taxon>
        <taxon>Halobacteria</taxon>
        <taxon>Halobacteriales</taxon>
        <taxon>Halorubellaceae</taxon>
        <taxon>Haloarchaeobius</taxon>
    </lineage>
</organism>
<comment type="similarity">
    <text evidence="5">Belongs to the CofC family.</text>
</comment>
<dbReference type="EC" id="2.7.7.68" evidence="5"/>
<evidence type="ECO:0000256" key="2">
    <source>
        <dbReference type="ARBA" id="ARBA00022695"/>
    </source>
</evidence>
<keyword evidence="2 5" id="KW-0548">Nucleotidyltransferase</keyword>